<reference evidence="2" key="1">
    <citation type="submission" date="2021-01" db="EMBL/GenBank/DDBJ databases">
        <title>Whole genome shotgun sequence of Actinocatenispora rupis NBRC 107355.</title>
        <authorList>
            <person name="Komaki H."/>
            <person name="Tamura T."/>
        </authorList>
    </citation>
    <scope>NUCLEOTIDE SEQUENCE</scope>
    <source>
        <strain evidence="2">NBRC 107355</strain>
    </source>
</reference>
<accession>A0A8J3IUI5</accession>
<keyword evidence="3" id="KW-1185">Reference proteome</keyword>
<evidence type="ECO:0000313" key="3">
    <source>
        <dbReference type="Proteomes" id="UP000612808"/>
    </source>
</evidence>
<dbReference type="PANTHER" id="PTHR43798">
    <property type="entry name" value="MONOACYLGLYCEROL LIPASE"/>
    <property type="match status" value="1"/>
</dbReference>
<dbReference type="SUPFAM" id="SSF53474">
    <property type="entry name" value="alpha/beta-Hydrolases"/>
    <property type="match status" value="1"/>
</dbReference>
<name>A0A8J3IUI5_9ACTN</name>
<sequence length="294" mass="31873">MQLGGWQTCAMFGEGVVRVCADPVVDLFVAETAGPAERTVLVVHGGPDWDGSYLRQPLVELGGECRVVLPDLRGCGRSTRGLADEQYSWDLVVADLLALLDARQVKTVDVVGFSTGGKIAQRVALAAPERVRRLVVASSNVVPVPPDAFDGWQERDRRHEAGARLANAEGVAGVELTRAWAWSSAPANVWRPDKLDEYLHRLEGVAFSGEWMRPYQAGLLSTVLPDDAVDRLAALGIPILLLHGRQDMTFPAALAEQAAKHIPSARAVVLEQAGHMAHIDQPDQWIAAVREFLA</sequence>
<protein>
    <submittedName>
        <fullName evidence="2">Proline iminopeptidase</fullName>
    </submittedName>
</protein>
<dbReference type="GO" id="GO:0003824">
    <property type="term" value="F:catalytic activity"/>
    <property type="evidence" value="ECO:0007669"/>
    <property type="project" value="InterPro"/>
</dbReference>
<dbReference type="InterPro" id="IPR000639">
    <property type="entry name" value="Epox_hydrolase-like"/>
</dbReference>
<dbReference type="Pfam" id="PF00561">
    <property type="entry name" value="Abhydrolase_1"/>
    <property type="match status" value="1"/>
</dbReference>
<dbReference type="GO" id="GO:0016020">
    <property type="term" value="C:membrane"/>
    <property type="evidence" value="ECO:0007669"/>
    <property type="project" value="TreeGrafter"/>
</dbReference>
<comment type="caution">
    <text evidence="2">The sequence shown here is derived from an EMBL/GenBank/DDBJ whole genome shotgun (WGS) entry which is preliminary data.</text>
</comment>
<dbReference type="InterPro" id="IPR029058">
    <property type="entry name" value="AB_hydrolase_fold"/>
</dbReference>
<dbReference type="InterPro" id="IPR000073">
    <property type="entry name" value="AB_hydrolase_1"/>
</dbReference>
<dbReference type="PANTHER" id="PTHR43798:SF33">
    <property type="entry name" value="HYDROLASE, PUTATIVE (AFU_ORTHOLOGUE AFUA_2G14860)-RELATED"/>
    <property type="match status" value="1"/>
</dbReference>
<proteinExistence type="predicted"/>
<dbReference type="EMBL" id="BOMB01000004">
    <property type="protein sequence ID" value="GID10151.1"/>
    <property type="molecule type" value="Genomic_DNA"/>
</dbReference>
<dbReference type="Proteomes" id="UP000612808">
    <property type="component" value="Unassembled WGS sequence"/>
</dbReference>
<dbReference type="PRINTS" id="PR00111">
    <property type="entry name" value="ABHYDROLASE"/>
</dbReference>
<dbReference type="AlphaFoldDB" id="A0A8J3IUI5"/>
<evidence type="ECO:0000259" key="1">
    <source>
        <dbReference type="Pfam" id="PF00561"/>
    </source>
</evidence>
<organism evidence="2 3">
    <name type="scientific">Actinocatenispora rupis</name>
    <dbReference type="NCBI Taxonomy" id="519421"/>
    <lineage>
        <taxon>Bacteria</taxon>
        <taxon>Bacillati</taxon>
        <taxon>Actinomycetota</taxon>
        <taxon>Actinomycetes</taxon>
        <taxon>Micromonosporales</taxon>
        <taxon>Micromonosporaceae</taxon>
        <taxon>Actinocatenispora</taxon>
    </lineage>
</organism>
<evidence type="ECO:0000313" key="2">
    <source>
        <dbReference type="EMBL" id="GID10151.1"/>
    </source>
</evidence>
<dbReference type="PRINTS" id="PR00412">
    <property type="entry name" value="EPOXHYDRLASE"/>
</dbReference>
<dbReference type="Gene3D" id="3.40.50.1820">
    <property type="entry name" value="alpha/beta hydrolase"/>
    <property type="match status" value="1"/>
</dbReference>
<dbReference type="InterPro" id="IPR050266">
    <property type="entry name" value="AB_hydrolase_sf"/>
</dbReference>
<gene>
    <name evidence="2" type="primary">pip</name>
    <name evidence="2" type="ORF">Aru02nite_10400</name>
</gene>
<feature type="domain" description="AB hydrolase-1" evidence="1">
    <location>
        <begin position="39"/>
        <end position="282"/>
    </location>
</feature>